<dbReference type="InParanoid" id="A0A2N3NLB0"/>
<reference evidence="2 3" key="1">
    <citation type="journal article" date="2017" name="G3 (Bethesda)">
        <title>First Draft Genome Sequence of the Pathogenic Fungus Lomentospora prolificans (Formerly Scedosporium prolificans).</title>
        <authorList>
            <person name="Luo R."/>
            <person name="Zimin A."/>
            <person name="Workman R."/>
            <person name="Fan Y."/>
            <person name="Pertea G."/>
            <person name="Grossman N."/>
            <person name="Wear M.P."/>
            <person name="Jia B."/>
            <person name="Miller H."/>
            <person name="Casadevall A."/>
            <person name="Timp W."/>
            <person name="Zhang S.X."/>
            <person name="Salzberg S.L."/>
        </authorList>
    </citation>
    <scope>NUCLEOTIDE SEQUENCE [LARGE SCALE GENOMIC DNA]</scope>
    <source>
        <strain evidence="2 3">JHH-5317</strain>
    </source>
</reference>
<organism evidence="2 3">
    <name type="scientific">Lomentospora prolificans</name>
    <dbReference type="NCBI Taxonomy" id="41688"/>
    <lineage>
        <taxon>Eukaryota</taxon>
        <taxon>Fungi</taxon>
        <taxon>Dikarya</taxon>
        <taxon>Ascomycota</taxon>
        <taxon>Pezizomycotina</taxon>
        <taxon>Sordariomycetes</taxon>
        <taxon>Hypocreomycetidae</taxon>
        <taxon>Microascales</taxon>
        <taxon>Microascaceae</taxon>
        <taxon>Lomentospora</taxon>
    </lineage>
</organism>
<protein>
    <submittedName>
        <fullName evidence="2">Uncharacterized protein</fullName>
    </submittedName>
</protein>
<dbReference type="AlphaFoldDB" id="A0A2N3NLB0"/>
<feature type="region of interest" description="Disordered" evidence="1">
    <location>
        <begin position="104"/>
        <end position="133"/>
    </location>
</feature>
<accession>A0A2N3NLB0</accession>
<comment type="caution">
    <text evidence="2">The sequence shown here is derived from an EMBL/GenBank/DDBJ whole genome shotgun (WGS) entry which is preliminary data.</text>
</comment>
<keyword evidence="3" id="KW-1185">Reference proteome</keyword>
<proteinExistence type="predicted"/>
<gene>
    <name evidence="2" type="ORF">jhhlp_000016</name>
</gene>
<dbReference type="VEuPathDB" id="FungiDB:jhhlp_000016"/>
<evidence type="ECO:0000313" key="2">
    <source>
        <dbReference type="EMBL" id="PKS13245.1"/>
    </source>
</evidence>
<evidence type="ECO:0000256" key="1">
    <source>
        <dbReference type="SAM" id="MobiDB-lite"/>
    </source>
</evidence>
<dbReference type="EMBL" id="NLAX01000001">
    <property type="protein sequence ID" value="PKS13245.1"/>
    <property type="molecule type" value="Genomic_DNA"/>
</dbReference>
<sequence length="133" mass="15177">MAPMNRQKTQDSKPGSNETWDVAQLEAALQRLDKLHVQKSGLTAVAKACNLKHTIPRMTQPLTTSRTPSELYRFLMKSVAEAHKEIQDFRELMGDVESKKIFERAEKSRKDNPNGIPTWDPTEHPRWYANGSS</sequence>
<evidence type="ECO:0000313" key="3">
    <source>
        <dbReference type="Proteomes" id="UP000233524"/>
    </source>
</evidence>
<dbReference type="Proteomes" id="UP000233524">
    <property type="component" value="Unassembled WGS sequence"/>
</dbReference>
<name>A0A2N3NLB0_9PEZI</name>
<dbReference type="STRING" id="41688.A0A2N3NLB0"/>
<dbReference type="OrthoDB" id="5326237at2759"/>